<evidence type="ECO:0000313" key="10">
    <source>
        <dbReference type="EMBL" id="EFA84046.1"/>
    </source>
</evidence>
<dbReference type="InterPro" id="IPR013087">
    <property type="entry name" value="Znf_C2H2_type"/>
</dbReference>
<comment type="similarity">
    <text evidence="7">Belongs to the REI1 family.</text>
</comment>
<dbReference type="GO" id="GO:0030687">
    <property type="term" value="C:preribosome, large subunit precursor"/>
    <property type="evidence" value="ECO:0007669"/>
    <property type="project" value="TreeGrafter"/>
</dbReference>
<reference evidence="10 11" key="1">
    <citation type="journal article" date="2011" name="Genome Res.">
        <title>Phylogeny-wide analysis of social amoeba genomes highlights ancient origins for complex intercellular communication.</title>
        <authorList>
            <person name="Heidel A.J."/>
            <person name="Lawal H.M."/>
            <person name="Felder M."/>
            <person name="Schilde C."/>
            <person name="Helps N.R."/>
            <person name="Tunggal B."/>
            <person name="Rivero F."/>
            <person name="John U."/>
            <person name="Schleicher M."/>
            <person name="Eichinger L."/>
            <person name="Platzer M."/>
            <person name="Noegel A.A."/>
            <person name="Schaap P."/>
            <person name="Gloeckner G."/>
        </authorList>
    </citation>
    <scope>NUCLEOTIDE SEQUENCE [LARGE SCALE GENOMIC DNA]</scope>
    <source>
        <strain evidence="11">ATCC 26659 / Pp 5 / PN500</strain>
    </source>
</reference>
<feature type="domain" description="C2H2-type" evidence="9">
    <location>
        <begin position="71"/>
        <end position="95"/>
    </location>
</feature>
<keyword evidence="11" id="KW-1185">Reference proteome</keyword>
<dbReference type="GO" id="GO:0005737">
    <property type="term" value="C:cytoplasm"/>
    <property type="evidence" value="ECO:0007669"/>
    <property type="project" value="UniProtKB-SubCell"/>
</dbReference>
<evidence type="ECO:0000256" key="6">
    <source>
        <dbReference type="ARBA" id="ARBA00022833"/>
    </source>
</evidence>
<evidence type="ECO:0000256" key="5">
    <source>
        <dbReference type="ARBA" id="ARBA00022737"/>
    </source>
</evidence>
<dbReference type="InterPro" id="IPR040025">
    <property type="entry name" value="Znf622/Rei1/Reh1"/>
</dbReference>
<dbReference type="STRING" id="670386.D3B3Z8"/>
<dbReference type="GO" id="GO:0008270">
    <property type="term" value="F:zinc ion binding"/>
    <property type="evidence" value="ECO:0007669"/>
    <property type="project" value="UniProtKB-KW"/>
</dbReference>
<protein>
    <submittedName>
        <fullName evidence="10">C2H2-type zinc finger-containing protein</fullName>
    </submittedName>
</protein>
<evidence type="ECO:0000256" key="8">
    <source>
        <dbReference type="PROSITE-ProRule" id="PRU00042"/>
    </source>
</evidence>
<dbReference type="InterPro" id="IPR003604">
    <property type="entry name" value="Matrin/U1-like-C_Znf_C2H2"/>
</dbReference>
<dbReference type="GO" id="GO:0042273">
    <property type="term" value="P:ribosomal large subunit biogenesis"/>
    <property type="evidence" value="ECO:0007669"/>
    <property type="project" value="TreeGrafter"/>
</dbReference>
<dbReference type="GO" id="GO:0003676">
    <property type="term" value="F:nucleic acid binding"/>
    <property type="evidence" value="ECO:0007669"/>
    <property type="project" value="InterPro"/>
</dbReference>
<dbReference type="SUPFAM" id="SSF57667">
    <property type="entry name" value="beta-beta-alpha zinc fingers"/>
    <property type="match status" value="2"/>
</dbReference>
<dbReference type="Gene3D" id="3.30.160.60">
    <property type="entry name" value="Classic Zinc Finger"/>
    <property type="match status" value="1"/>
</dbReference>
<evidence type="ECO:0000256" key="1">
    <source>
        <dbReference type="ARBA" id="ARBA00004496"/>
    </source>
</evidence>
<evidence type="ECO:0000256" key="2">
    <source>
        <dbReference type="ARBA" id="ARBA00022490"/>
    </source>
</evidence>
<evidence type="ECO:0000256" key="3">
    <source>
        <dbReference type="ARBA" id="ARBA00022517"/>
    </source>
</evidence>
<dbReference type="SMART" id="SM00451">
    <property type="entry name" value="ZnF_U1"/>
    <property type="match status" value="2"/>
</dbReference>
<evidence type="ECO:0000259" key="9">
    <source>
        <dbReference type="PROSITE" id="PS50157"/>
    </source>
</evidence>
<comment type="subcellular location">
    <subcellularLocation>
        <location evidence="1">Cytoplasm</location>
    </subcellularLocation>
</comment>
<dbReference type="PANTHER" id="PTHR13182">
    <property type="entry name" value="ZINC FINGER PROTEIN 622"/>
    <property type="match status" value="1"/>
</dbReference>
<dbReference type="InParanoid" id="D3B3Z8"/>
<dbReference type="Pfam" id="PF12756">
    <property type="entry name" value="zf-C2H2_2"/>
    <property type="match status" value="1"/>
</dbReference>
<keyword evidence="4" id="KW-0479">Metal-binding</keyword>
<dbReference type="Pfam" id="PF12874">
    <property type="entry name" value="zf-met"/>
    <property type="match status" value="1"/>
</dbReference>
<keyword evidence="6" id="KW-0862">Zinc</keyword>
<dbReference type="InterPro" id="IPR036236">
    <property type="entry name" value="Znf_C2H2_sf"/>
</dbReference>
<dbReference type="Proteomes" id="UP000001396">
    <property type="component" value="Unassembled WGS sequence"/>
</dbReference>
<dbReference type="EMBL" id="ADBJ01000010">
    <property type="protein sequence ID" value="EFA84046.1"/>
    <property type="molecule type" value="Genomic_DNA"/>
</dbReference>
<sequence>MEKVGETFTCISCRVMFDNPEDQRVHYKSELHRFNLKRKVLDLPPVTLQTFNSKLEALKVEEKTQKDPTVYECRICDKQFSSEGPYNQHLISKKHKLNVEAGVPEKIRVRKPKEEKVPEKVPETLEEAEKMVEEKIKNTPKLPLEHCLFCRHVSATLDENVDHMAKQHSFFIPDIDFLVDLPGLLRYMSDKIAVGNICLYCSGKGRALHSLEAVQRHMIDLSHCKMNYDTEENSDEYIEFYDFTNSYKDRSNPDDELKDNLVITEGEMILPDGTVIGHRDYAVYYKQHYQVANVRQSSIAKIINQYKTLGWHEVTRSTQEIDQKIRHRQNVMALKVGMKKNNQRHHRLQLLIN</sequence>
<dbReference type="PROSITE" id="PS00028">
    <property type="entry name" value="ZINC_FINGER_C2H2_1"/>
    <property type="match status" value="2"/>
</dbReference>
<accession>D3B3Z8</accession>
<evidence type="ECO:0000256" key="4">
    <source>
        <dbReference type="ARBA" id="ARBA00022723"/>
    </source>
</evidence>
<dbReference type="FunCoup" id="D3B3Z8">
    <property type="interactions" value="315"/>
</dbReference>
<dbReference type="OMA" id="WTQTQQQ"/>
<dbReference type="InterPro" id="IPR041661">
    <property type="entry name" value="ZN622/Rei1/Reh1_Znf-C2H2"/>
</dbReference>
<gene>
    <name evidence="10" type="ORF">PPL_03119</name>
</gene>
<evidence type="ECO:0000256" key="7">
    <source>
        <dbReference type="ARBA" id="ARBA00034126"/>
    </source>
</evidence>
<dbReference type="PANTHER" id="PTHR13182:SF8">
    <property type="entry name" value="CYTOPLASMIC 60S SUBUNIT BIOGENESIS FACTOR ZNF622"/>
    <property type="match status" value="1"/>
</dbReference>
<dbReference type="SMART" id="SM00355">
    <property type="entry name" value="ZnF_C2H2"/>
    <property type="match status" value="4"/>
</dbReference>
<comment type="caution">
    <text evidence="10">The sequence shown here is derived from an EMBL/GenBank/DDBJ whole genome shotgun (WGS) entry which is preliminary data.</text>
</comment>
<keyword evidence="3" id="KW-0690">Ribosome biogenesis</keyword>
<dbReference type="PROSITE" id="PS50157">
    <property type="entry name" value="ZINC_FINGER_C2H2_2"/>
    <property type="match status" value="1"/>
</dbReference>
<proteinExistence type="inferred from homology"/>
<dbReference type="AlphaFoldDB" id="D3B3Z8"/>
<organism evidence="10 11">
    <name type="scientific">Heterostelium pallidum (strain ATCC 26659 / Pp 5 / PN500)</name>
    <name type="common">Cellular slime mold</name>
    <name type="synonym">Polysphondylium pallidum</name>
    <dbReference type="NCBI Taxonomy" id="670386"/>
    <lineage>
        <taxon>Eukaryota</taxon>
        <taxon>Amoebozoa</taxon>
        <taxon>Evosea</taxon>
        <taxon>Eumycetozoa</taxon>
        <taxon>Dictyostelia</taxon>
        <taxon>Acytosteliales</taxon>
        <taxon>Acytosteliaceae</taxon>
        <taxon>Heterostelium</taxon>
    </lineage>
</organism>
<evidence type="ECO:0000313" key="11">
    <source>
        <dbReference type="Proteomes" id="UP000001396"/>
    </source>
</evidence>
<name>D3B3Z8_HETP5</name>
<keyword evidence="8" id="KW-0863">Zinc-finger</keyword>
<dbReference type="RefSeq" id="XP_020436163.1">
    <property type="nucleotide sequence ID" value="XM_020574091.1"/>
</dbReference>
<dbReference type="GeneID" id="31358642"/>
<keyword evidence="2" id="KW-0963">Cytoplasm</keyword>
<keyword evidence="5" id="KW-0677">Repeat</keyword>